<evidence type="ECO:0000313" key="2">
    <source>
        <dbReference type="Proteomes" id="UP000887013"/>
    </source>
</evidence>
<proteinExistence type="predicted"/>
<comment type="caution">
    <text evidence="1">The sequence shown here is derived from an EMBL/GenBank/DDBJ whole genome shotgun (WGS) entry which is preliminary data.</text>
</comment>
<keyword evidence="2" id="KW-1185">Reference proteome</keyword>
<gene>
    <name evidence="1" type="primary">B7P43_G01287</name>
    <name evidence="1" type="ORF">NPIL_579761</name>
</gene>
<organism evidence="1 2">
    <name type="scientific">Nephila pilipes</name>
    <name type="common">Giant wood spider</name>
    <name type="synonym">Nephila maculata</name>
    <dbReference type="NCBI Taxonomy" id="299642"/>
    <lineage>
        <taxon>Eukaryota</taxon>
        <taxon>Metazoa</taxon>
        <taxon>Ecdysozoa</taxon>
        <taxon>Arthropoda</taxon>
        <taxon>Chelicerata</taxon>
        <taxon>Arachnida</taxon>
        <taxon>Araneae</taxon>
        <taxon>Araneomorphae</taxon>
        <taxon>Entelegynae</taxon>
        <taxon>Araneoidea</taxon>
        <taxon>Nephilidae</taxon>
        <taxon>Nephila</taxon>
    </lineage>
</organism>
<sequence>MGVTQIKEWFNRFKDGRTSAKSEQRCGRPQTARSAATVERVQNLVMVERRLTVREIAEEFGVSKDSAHAIFREDLNMNRVATKFVPKLLTPEQKDLLFDITQDLLDTANTDPGFLNTVITRDESCCVRVLPRNKKTVVVMEASRFSKAEESEAGAKQNQGDADCFL</sequence>
<dbReference type="Proteomes" id="UP000887013">
    <property type="component" value="Unassembled WGS sequence"/>
</dbReference>
<reference evidence="1" key="1">
    <citation type="submission" date="2020-08" db="EMBL/GenBank/DDBJ databases">
        <title>Multicomponent nature underlies the extraordinary mechanical properties of spider dragline silk.</title>
        <authorList>
            <person name="Kono N."/>
            <person name="Nakamura H."/>
            <person name="Mori M."/>
            <person name="Yoshida Y."/>
            <person name="Ohtoshi R."/>
            <person name="Malay A.D."/>
            <person name="Moran D.A.P."/>
            <person name="Tomita M."/>
            <person name="Numata K."/>
            <person name="Arakawa K."/>
        </authorList>
    </citation>
    <scope>NUCLEOTIDE SEQUENCE</scope>
</reference>
<dbReference type="PANTHER" id="PTHR46060">
    <property type="entry name" value="MARINER MOS1 TRANSPOSASE-LIKE PROTEIN"/>
    <property type="match status" value="1"/>
</dbReference>
<dbReference type="AlphaFoldDB" id="A0A8X6ICB8"/>
<dbReference type="InterPro" id="IPR052709">
    <property type="entry name" value="Transposase-MT_Hybrid"/>
</dbReference>
<accession>A0A8X6ICB8</accession>
<dbReference type="PANTHER" id="PTHR46060:SF1">
    <property type="entry name" value="MARINER MOS1 TRANSPOSASE-LIKE PROTEIN"/>
    <property type="match status" value="1"/>
</dbReference>
<protein>
    <submittedName>
        <fullName evidence="1">HTH_48 domain-containing protein</fullName>
    </submittedName>
</protein>
<name>A0A8X6ICB8_NEPPI</name>
<evidence type="ECO:0000313" key="1">
    <source>
        <dbReference type="EMBL" id="GFS37153.1"/>
    </source>
</evidence>
<dbReference type="OrthoDB" id="6371477at2759"/>
<dbReference type="EMBL" id="BMAW01043013">
    <property type="protein sequence ID" value="GFS37153.1"/>
    <property type="molecule type" value="Genomic_DNA"/>
</dbReference>